<evidence type="ECO:0000256" key="3">
    <source>
        <dbReference type="ARBA" id="ARBA00022692"/>
    </source>
</evidence>
<comment type="caution">
    <text evidence="7">The sequence shown here is derived from an EMBL/GenBank/DDBJ whole genome shotgun (WGS) entry which is preliminary data.</text>
</comment>
<evidence type="ECO:0000256" key="5">
    <source>
        <dbReference type="ARBA" id="ARBA00023136"/>
    </source>
</evidence>
<gene>
    <name evidence="7" type="ORF">JOC27_002590</name>
</gene>
<dbReference type="InterPro" id="IPR052984">
    <property type="entry name" value="UPF0421"/>
</dbReference>
<name>A0ABS2QBW6_9BACL</name>
<comment type="subcellular location">
    <subcellularLocation>
        <location evidence="1">Cell membrane</location>
        <topology evidence="1">Multi-pass membrane protein</topology>
    </subcellularLocation>
</comment>
<evidence type="ECO:0000313" key="8">
    <source>
        <dbReference type="Proteomes" id="UP000823201"/>
    </source>
</evidence>
<keyword evidence="8" id="KW-1185">Reference proteome</keyword>
<protein>
    <submittedName>
        <fullName evidence="7">Uncharacterized membrane protein YgaE (UPF0421/DUF939 family)</fullName>
    </submittedName>
</protein>
<keyword evidence="3 6" id="KW-0812">Transmembrane</keyword>
<feature type="transmembrane region" description="Helical" evidence="6">
    <location>
        <begin position="60"/>
        <end position="89"/>
    </location>
</feature>
<proteinExistence type="predicted"/>
<evidence type="ECO:0000313" key="7">
    <source>
        <dbReference type="EMBL" id="MBM7659096.1"/>
    </source>
</evidence>
<dbReference type="EMBL" id="JAFBEV010000035">
    <property type="protein sequence ID" value="MBM7659096.1"/>
    <property type="molecule type" value="Genomic_DNA"/>
</dbReference>
<dbReference type="PANTHER" id="PTHR40064:SF1">
    <property type="entry name" value="MEMBRANE PROTEIN"/>
    <property type="match status" value="1"/>
</dbReference>
<evidence type="ECO:0000256" key="6">
    <source>
        <dbReference type="SAM" id="Phobius"/>
    </source>
</evidence>
<dbReference type="InterPro" id="IPR010343">
    <property type="entry name" value="ArAE_1"/>
</dbReference>
<reference evidence="7 8" key="1">
    <citation type="submission" date="2021-01" db="EMBL/GenBank/DDBJ databases">
        <title>Genomic Encyclopedia of Type Strains, Phase IV (KMG-IV): sequencing the most valuable type-strain genomes for metagenomic binning, comparative biology and taxonomic classification.</title>
        <authorList>
            <person name="Goeker M."/>
        </authorList>
    </citation>
    <scope>NUCLEOTIDE SEQUENCE [LARGE SCALE GENOMIC DNA]</scope>
    <source>
        <strain evidence="7 8">DSM 100968</strain>
    </source>
</reference>
<feature type="transmembrane region" description="Helical" evidence="6">
    <location>
        <begin position="128"/>
        <end position="146"/>
    </location>
</feature>
<keyword evidence="4 6" id="KW-1133">Transmembrane helix</keyword>
<dbReference type="PANTHER" id="PTHR40064">
    <property type="entry name" value="MEMBRANE PROTEIN-RELATED"/>
    <property type="match status" value="1"/>
</dbReference>
<sequence>MRIGARSLKTGISVALALLIATFLHMTPPIMAGIAAAVTTQPSVRRSLRSLFQNIYGNLIGAAISILAVLSIGDSPVAVGMVVVVVIAVHLKFKMKDTLSLTMVTIIFIMASGVSSTDQFIVEAIWRLALVCIGVLSATVINLLLFPPKYEDPLYDTILVQATDLLKWVRLLNEGASDNTKIKSERAAFDARKLQIENYYHWFREERVYSRKTRHARMRRIVIYRKMIHVTSLLHHILDELDRNENAYRILPQSFSLVLRQQMDGMMAYHERVLLKFDGKIRRKRHEEQAREDDQRRNELVESFAAHFSHSSPDDWLDLFPLIATVIDYSKQVKHLDRLVDSYQEHH</sequence>
<evidence type="ECO:0000256" key="2">
    <source>
        <dbReference type="ARBA" id="ARBA00022475"/>
    </source>
</evidence>
<evidence type="ECO:0000256" key="1">
    <source>
        <dbReference type="ARBA" id="ARBA00004651"/>
    </source>
</evidence>
<dbReference type="Pfam" id="PF06081">
    <property type="entry name" value="ArAE_1"/>
    <property type="match status" value="1"/>
</dbReference>
<dbReference type="RefSeq" id="WP_205007640.1">
    <property type="nucleotide sequence ID" value="NZ_CBCRXA010000034.1"/>
</dbReference>
<organism evidence="7 8">
    <name type="scientific">Sporolactobacillus spathodeae</name>
    <dbReference type="NCBI Taxonomy" id="1465502"/>
    <lineage>
        <taxon>Bacteria</taxon>
        <taxon>Bacillati</taxon>
        <taxon>Bacillota</taxon>
        <taxon>Bacilli</taxon>
        <taxon>Bacillales</taxon>
        <taxon>Sporolactobacillaceae</taxon>
        <taxon>Sporolactobacillus</taxon>
    </lineage>
</organism>
<accession>A0ABS2QBW6</accession>
<feature type="transmembrane region" description="Helical" evidence="6">
    <location>
        <begin position="101"/>
        <end position="122"/>
    </location>
</feature>
<keyword evidence="5 6" id="KW-0472">Membrane</keyword>
<dbReference type="Proteomes" id="UP000823201">
    <property type="component" value="Unassembled WGS sequence"/>
</dbReference>
<keyword evidence="2" id="KW-1003">Cell membrane</keyword>
<evidence type="ECO:0000256" key="4">
    <source>
        <dbReference type="ARBA" id="ARBA00022989"/>
    </source>
</evidence>